<dbReference type="STRING" id="695850.A0A067CJ50"/>
<dbReference type="GO" id="GO:0005930">
    <property type="term" value="C:axoneme"/>
    <property type="evidence" value="ECO:0007669"/>
    <property type="project" value="UniProtKB-SubCell"/>
</dbReference>
<dbReference type="GeneID" id="24126902"/>
<name>A0A067CJ50_SAPPC</name>
<evidence type="ECO:0000256" key="6">
    <source>
        <dbReference type="ARBA" id="ARBA00023273"/>
    </source>
</evidence>
<dbReference type="Pfam" id="PF14926">
    <property type="entry name" value="CFAP300"/>
    <property type="match status" value="1"/>
</dbReference>
<accession>A0A067CJ50</accession>
<keyword evidence="5" id="KW-0206">Cytoskeleton</keyword>
<dbReference type="InterPro" id="IPR029416">
    <property type="entry name" value="CFAP300"/>
</dbReference>
<dbReference type="Proteomes" id="UP000030745">
    <property type="component" value="Unassembled WGS sequence"/>
</dbReference>
<sequence length="254" mass="28595">MEPTDDAVYAFELLPTALPQWTSTDVKVKLMQWNLDEHGRVGRFRPSCPFDPNDDAAFLRCFFESPVVRDHLTVPASTPTTLDGLSFERLATTVTSLAFFDKLADEPGLVSSGGYLRKCLDEVYEHCTVSDSVREMMANCDSEHAHLFTAAEQRELIFQIFKRLVIGGAMCQSDETLQPYLDVTKAIYKALAAVRKGPQGGVHVYSHVYLFTDESTRKSGTLFQKPSPFNACFVAIDPKKQAVQCWYVPYVPFW</sequence>
<evidence type="ECO:0000256" key="1">
    <source>
        <dbReference type="ARBA" id="ARBA00004430"/>
    </source>
</evidence>
<keyword evidence="4" id="KW-0963">Cytoplasm</keyword>
<evidence type="ECO:0000256" key="3">
    <source>
        <dbReference type="ARBA" id="ARBA00022174"/>
    </source>
</evidence>
<dbReference type="PANTHER" id="PTHR31078">
    <property type="entry name" value="CILIA- AND FLAGELLA-ASSOCIATED PROTEIN 300"/>
    <property type="match status" value="1"/>
</dbReference>
<evidence type="ECO:0000256" key="5">
    <source>
        <dbReference type="ARBA" id="ARBA00023212"/>
    </source>
</evidence>
<comment type="subcellular location">
    <subcellularLocation>
        <location evidence="1">Cytoplasm</location>
        <location evidence="1">Cytoskeleton</location>
        <location evidence="1">Cilium axoneme</location>
    </subcellularLocation>
</comment>
<dbReference type="KEGG" id="spar:SPRG_04459"/>
<dbReference type="PANTHER" id="PTHR31078:SF1">
    <property type="entry name" value="CILIA- AND FLAGELLA-ASSOCIATED PROTEIN 300"/>
    <property type="match status" value="1"/>
</dbReference>
<keyword evidence="6" id="KW-0966">Cell projection</keyword>
<organism evidence="7 8">
    <name type="scientific">Saprolegnia parasitica (strain CBS 223.65)</name>
    <dbReference type="NCBI Taxonomy" id="695850"/>
    <lineage>
        <taxon>Eukaryota</taxon>
        <taxon>Sar</taxon>
        <taxon>Stramenopiles</taxon>
        <taxon>Oomycota</taxon>
        <taxon>Saprolegniomycetes</taxon>
        <taxon>Saprolegniales</taxon>
        <taxon>Saprolegniaceae</taxon>
        <taxon>Saprolegnia</taxon>
    </lineage>
</organism>
<evidence type="ECO:0000256" key="2">
    <source>
        <dbReference type="ARBA" id="ARBA00009205"/>
    </source>
</evidence>
<evidence type="ECO:0000313" key="7">
    <source>
        <dbReference type="EMBL" id="KDO30558.1"/>
    </source>
</evidence>
<proteinExistence type="inferred from homology"/>
<dbReference type="AlphaFoldDB" id="A0A067CJ50"/>
<reference evidence="7 8" key="1">
    <citation type="journal article" date="2013" name="PLoS Genet.">
        <title>Distinctive expansion of potential virulence genes in the genome of the oomycete fish pathogen Saprolegnia parasitica.</title>
        <authorList>
            <person name="Jiang R.H."/>
            <person name="de Bruijn I."/>
            <person name="Haas B.J."/>
            <person name="Belmonte R."/>
            <person name="Lobach L."/>
            <person name="Christie J."/>
            <person name="van den Ackerveken G."/>
            <person name="Bottin A."/>
            <person name="Bulone V."/>
            <person name="Diaz-Moreno S.M."/>
            <person name="Dumas B."/>
            <person name="Fan L."/>
            <person name="Gaulin E."/>
            <person name="Govers F."/>
            <person name="Grenville-Briggs L.J."/>
            <person name="Horner N.R."/>
            <person name="Levin J.Z."/>
            <person name="Mammella M."/>
            <person name="Meijer H.J."/>
            <person name="Morris P."/>
            <person name="Nusbaum C."/>
            <person name="Oome S."/>
            <person name="Phillips A.J."/>
            <person name="van Rooyen D."/>
            <person name="Rzeszutek E."/>
            <person name="Saraiva M."/>
            <person name="Secombes C.J."/>
            <person name="Seidl M.F."/>
            <person name="Snel B."/>
            <person name="Stassen J.H."/>
            <person name="Sykes S."/>
            <person name="Tripathy S."/>
            <person name="van den Berg H."/>
            <person name="Vega-Arreguin J.C."/>
            <person name="Wawra S."/>
            <person name="Young S.K."/>
            <person name="Zeng Q."/>
            <person name="Dieguez-Uribeondo J."/>
            <person name="Russ C."/>
            <person name="Tyler B.M."/>
            <person name="van West P."/>
        </authorList>
    </citation>
    <scope>NUCLEOTIDE SEQUENCE [LARGE SCALE GENOMIC DNA]</scope>
    <source>
        <strain evidence="7 8">CBS 223.65</strain>
    </source>
</reference>
<dbReference type="RefSeq" id="XP_012198773.1">
    <property type="nucleotide sequence ID" value="XM_012343383.1"/>
</dbReference>
<dbReference type="EMBL" id="KK583201">
    <property type="protein sequence ID" value="KDO30558.1"/>
    <property type="molecule type" value="Genomic_DNA"/>
</dbReference>
<dbReference type="OrthoDB" id="10259249at2759"/>
<keyword evidence="8" id="KW-1185">Reference proteome</keyword>
<evidence type="ECO:0000256" key="4">
    <source>
        <dbReference type="ARBA" id="ARBA00022490"/>
    </source>
</evidence>
<comment type="similarity">
    <text evidence="2">Belongs to the CFAP300 family.</text>
</comment>
<protein>
    <recommendedName>
        <fullName evidence="3">Cilia- and flagella-associated protein 300</fullName>
    </recommendedName>
</protein>
<dbReference type="VEuPathDB" id="FungiDB:SPRG_04459"/>
<gene>
    <name evidence="7" type="ORF">SPRG_04459</name>
</gene>
<evidence type="ECO:0000313" key="8">
    <source>
        <dbReference type="Proteomes" id="UP000030745"/>
    </source>
</evidence>
<dbReference type="OMA" id="FYHCYGV"/>